<dbReference type="AlphaFoldDB" id="A0A328ALI4"/>
<reference evidence="2" key="1">
    <citation type="submission" date="2018-05" db="EMBL/GenBank/DDBJ databases">
        <authorList>
            <person name="Li X."/>
        </authorList>
    </citation>
    <scope>NUCLEOTIDE SEQUENCE [LARGE SCALE GENOMIC DNA]</scope>
    <source>
        <strain evidence="2">LX32</strain>
    </source>
</reference>
<dbReference type="RefSeq" id="WP_111528035.1">
    <property type="nucleotide sequence ID" value="NZ_JBHRSG010000002.1"/>
</dbReference>
<evidence type="ECO:0000313" key="1">
    <source>
        <dbReference type="EMBL" id="RAK54284.1"/>
    </source>
</evidence>
<dbReference type="Pfam" id="PF13650">
    <property type="entry name" value="Asp_protease_2"/>
    <property type="match status" value="1"/>
</dbReference>
<protein>
    <recommendedName>
        <fullName evidence="3">Peptidase A2 domain-containing protein</fullName>
    </recommendedName>
</protein>
<name>A0A328ALI4_9CAUL</name>
<dbReference type="SUPFAM" id="SSF50630">
    <property type="entry name" value="Acid proteases"/>
    <property type="match status" value="1"/>
</dbReference>
<dbReference type="Proteomes" id="UP000249254">
    <property type="component" value="Unassembled WGS sequence"/>
</dbReference>
<sequence>MSLAALLLALVAPAPPVSCWFENGVVVVPAEVAGVAGDFILDTGQAQTILAETQAQGAGFSETALTAQVRLAGRRTAGVPVAVQDIDVRAGLFPTPIAGVIGADVLKAYVVDIDFAPCRVRLSLPARAPRFRAAAALPLTWIAGAPAVEAAVADGPHAFTGDFALATGSDTAVRLSDALAAAPGAAKPRELYPYGVLRPRLRALSFAGRLAEDLPAGLVKPADPALAGEIGAPLLAAWRVRLDFPGRRLLLAPNEKGPGDPPRP</sequence>
<comment type="caution">
    <text evidence="1">The sequence shown here is derived from an EMBL/GenBank/DDBJ whole genome shotgun (WGS) entry which is preliminary data.</text>
</comment>
<gene>
    <name evidence="1" type="ORF">DJ017_06970</name>
</gene>
<evidence type="ECO:0000313" key="2">
    <source>
        <dbReference type="Proteomes" id="UP000249254"/>
    </source>
</evidence>
<proteinExistence type="predicted"/>
<dbReference type="Gene3D" id="2.40.70.10">
    <property type="entry name" value="Acid Proteases"/>
    <property type="match status" value="1"/>
</dbReference>
<organism evidence="1 2">
    <name type="scientific">Phenylobacterium soli</name>
    <dbReference type="NCBI Taxonomy" id="2170551"/>
    <lineage>
        <taxon>Bacteria</taxon>
        <taxon>Pseudomonadati</taxon>
        <taxon>Pseudomonadota</taxon>
        <taxon>Alphaproteobacteria</taxon>
        <taxon>Caulobacterales</taxon>
        <taxon>Caulobacteraceae</taxon>
        <taxon>Phenylobacterium</taxon>
    </lineage>
</organism>
<dbReference type="InterPro" id="IPR021109">
    <property type="entry name" value="Peptidase_aspartic_dom_sf"/>
</dbReference>
<keyword evidence="2" id="KW-1185">Reference proteome</keyword>
<dbReference type="OrthoDB" id="7187628at2"/>
<evidence type="ECO:0008006" key="3">
    <source>
        <dbReference type="Google" id="ProtNLM"/>
    </source>
</evidence>
<dbReference type="EMBL" id="QFYQ01000001">
    <property type="protein sequence ID" value="RAK54284.1"/>
    <property type="molecule type" value="Genomic_DNA"/>
</dbReference>
<accession>A0A328ALI4</accession>